<organism evidence="2 3">
    <name type="scientific">Phaeodactylum tricornutum (strain CCAP 1055/1)</name>
    <dbReference type="NCBI Taxonomy" id="556484"/>
    <lineage>
        <taxon>Eukaryota</taxon>
        <taxon>Sar</taxon>
        <taxon>Stramenopiles</taxon>
        <taxon>Ochrophyta</taxon>
        <taxon>Bacillariophyta</taxon>
        <taxon>Bacillariophyceae</taxon>
        <taxon>Bacillariophycidae</taxon>
        <taxon>Naviculales</taxon>
        <taxon>Phaeodactylaceae</taxon>
        <taxon>Phaeodactylum</taxon>
    </lineage>
</organism>
<feature type="region of interest" description="Disordered" evidence="1">
    <location>
        <begin position="320"/>
        <end position="477"/>
    </location>
</feature>
<accession>B7GC48</accession>
<evidence type="ECO:0000313" key="2">
    <source>
        <dbReference type="EMBL" id="EEC43714.1"/>
    </source>
</evidence>
<feature type="compositionally biased region" description="Low complexity" evidence="1">
    <location>
        <begin position="102"/>
        <end position="114"/>
    </location>
</feature>
<feature type="region of interest" description="Disordered" evidence="1">
    <location>
        <begin position="33"/>
        <end position="119"/>
    </location>
</feature>
<reference evidence="3" key="2">
    <citation type="submission" date="2008-08" db="EMBL/GenBank/DDBJ databases">
        <authorList>
            <consortium name="Diatom Consortium"/>
            <person name="Grigoriev I."/>
            <person name="Grimwood J."/>
            <person name="Kuo A."/>
            <person name="Otillar R.P."/>
            <person name="Salamov A."/>
            <person name="Detter J.C."/>
            <person name="Lindquist E."/>
            <person name="Shapiro H."/>
            <person name="Lucas S."/>
            <person name="Glavina del Rio T."/>
            <person name="Pitluck S."/>
            <person name="Rokhsar D."/>
            <person name="Bowler C."/>
        </authorList>
    </citation>
    <scope>GENOME REANNOTATION</scope>
    <source>
        <strain evidence="3">CCAP 1055/1</strain>
    </source>
</reference>
<feature type="compositionally biased region" description="Basic and acidic residues" evidence="1">
    <location>
        <begin position="698"/>
        <end position="711"/>
    </location>
</feature>
<reference evidence="2 3" key="1">
    <citation type="journal article" date="2008" name="Nature">
        <title>The Phaeodactylum genome reveals the evolutionary history of diatom genomes.</title>
        <authorList>
            <person name="Bowler C."/>
            <person name="Allen A.E."/>
            <person name="Badger J.H."/>
            <person name="Grimwood J."/>
            <person name="Jabbari K."/>
            <person name="Kuo A."/>
            <person name="Maheswari U."/>
            <person name="Martens C."/>
            <person name="Maumus F."/>
            <person name="Otillar R.P."/>
            <person name="Rayko E."/>
            <person name="Salamov A."/>
            <person name="Vandepoele K."/>
            <person name="Beszteri B."/>
            <person name="Gruber A."/>
            <person name="Heijde M."/>
            <person name="Katinka M."/>
            <person name="Mock T."/>
            <person name="Valentin K."/>
            <person name="Verret F."/>
            <person name="Berges J.A."/>
            <person name="Brownlee C."/>
            <person name="Cadoret J.P."/>
            <person name="Chiovitti A."/>
            <person name="Choi C.J."/>
            <person name="Coesel S."/>
            <person name="De Martino A."/>
            <person name="Detter J.C."/>
            <person name="Durkin C."/>
            <person name="Falciatore A."/>
            <person name="Fournet J."/>
            <person name="Haruta M."/>
            <person name="Huysman M.J."/>
            <person name="Jenkins B.D."/>
            <person name="Jiroutova K."/>
            <person name="Jorgensen R.E."/>
            <person name="Joubert Y."/>
            <person name="Kaplan A."/>
            <person name="Kroger N."/>
            <person name="Kroth P.G."/>
            <person name="La Roche J."/>
            <person name="Lindquist E."/>
            <person name="Lommer M."/>
            <person name="Martin-Jezequel V."/>
            <person name="Lopez P.J."/>
            <person name="Lucas S."/>
            <person name="Mangogna M."/>
            <person name="McGinnis K."/>
            <person name="Medlin L.K."/>
            <person name="Montsant A."/>
            <person name="Oudot-Le Secq M.P."/>
            <person name="Napoli C."/>
            <person name="Obornik M."/>
            <person name="Parker M.S."/>
            <person name="Petit J.L."/>
            <person name="Porcel B.M."/>
            <person name="Poulsen N."/>
            <person name="Robison M."/>
            <person name="Rychlewski L."/>
            <person name="Rynearson T.A."/>
            <person name="Schmutz J."/>
            <person name="Shapiro H."/>
            <person name="Siaut M."/>
            <person name="Stanley M."/>
            <person name="Sussman M.R."/>
            <person name="Taylor A.R."/>
            <person name="Vardi A."/>
            <person name="von Dassow P."/>
            <person name="Vyverman W."/>
            <person name="Willis A."/>
            <person name="Wyrwicz L.S."/>
            <person name="Rokhsar D.S."/>
            <person name="Weissenbach J."/>
            <person name="Armbrust E.V."/>
            <person name="Green B.R."/>
            <person name="Van de Peer Y."/>
            <person name="Grigoriev I.V."/>
        </authorList>
    </citation>
    <scope>NUCLEOTIDE SEQUENCE [LARGE SCALE GENOMIC DNA]</scope>
    <source>
        <strain evidence="2 3">CCAP 1055/1</strain>
    </source>
</reference>
<keyword evidence="3" id="KW-1185">Reference proteome</keyword>
<dbReference type="GeneID" id="7198501"/>
<feature type="compositionally biased region" description="Polar residues" evidence="1">
    <location>
        <begin position="458"/>
        <end position="474"/>
    </location>
</feature>
<feature type="compositionally biased region" description="Acidic residues" evidence="1">
    <location>
        <begin position="322"/>
        <end position="331"/>
    </location>
</feature>
<feature type="compositionally biased region" description="Pro residues" evidence="1">
    <location>
        <begin position="187"/>
        <end position="198"/>
    </location>
</feature>
<dbReference type="Proteomes" id="UP000000759">
    <property type="component" value="Chromosome 25"/>
</dbReference>
<feature type="region of interest" description="Disordered" evidence="1">
    <location>
        <begin position="232"/>
        <end position="280"/>
    </location>
</feature>
<dbReference type="HOGENOM" id="CLU_355083_0_0_1"/>
<dbReference type="OrthoDB" id="48967at2759"/>
<dbReference type="RefSeq" id="XP_002184655.1">
    <property type="nucleotide sequence ID" value="XM_002184619.1"/>
</dbReference>
<feature type="region of interest" description="Disordered" evidence="1">
    <location>
        <begin position="681"/>
        <end position="726"/>
    </location>
</feature>
<feature type="compositionally biased region" description="Polar residues" evidence="1">
    <location>
        <begin position="161"/>
        <end position="183"/>
    </location>
</feature>
<feature type="compositionally biased region" description="Basic residues" evidence="1">
    <location>
        <begin position="337"/>
        <end position="349"/>
    </location>
</feature>
<dbReference type="eggNOG" id="ENOG502SQWQ">
    <property type="taxonomic scope" value="Eukaryota"/>
</dbReference>
<feature type="compositionally biased region" description="Acidic residues" evidence="1">
    <location>
        <begin position="140"/>
        <end position="151"/>
    </location>
</feature>
<protein>
    <submittedName>
        <fullName evidence="2">Uncharacterized protein</fullName>
    </submittedName>
</protein>
<dbReference type="EMBL" id="CM000627">
    <property type="protein sequence ID" value="EEC43714.1"/>
    <property type="molecule type" value="Genomic_DNA"/>
</dbReference>
<dbReference type="InParanoid" id="B7GC48"/>
<sequence length="726" mass="79185">MRAWHVSGALQQIVGSQSVLSQELVLLQADVDNVNDDDDNNSNCHDDNDNDDTPAESALVPSSEPSTYTPPCPTRSRTVTASIKTKTRHRKPPPPAIGVGSTATATAHTTTTRTKVTDSALDATSPIKAARRIGLVLTQEEEELSDSGDPMDDNHPPHGTTRVSDPTRSARLGSQQPFSSSRATRPVPMPFPGSPASPPAASILPTTYLELGQGSSASPHTSGKLPVLATSPEALSSPLKPCRLSQESRSTKVERRSTDRENFEFSFSQESAASTNTTDPNLGPLLHAIAIQQTGLSQEPLFFTSSQDYVYPTVVLPSQLSEEAEEEEDSPSDFLLRPRKSRRQRKRKHEPIASESDNEPLPPTSKNPAKRASTSSTKKPPETKRAISESAKVLKPTSKPSTTALPSTSRTSTNPAATTLPPSPTRSNPPSGNHSSDLSRLQSQPSAQTQQSPCPTTWSVSYSIPSPNSAGQKSKNNIKNNIKNDAQLRQSSTASAGATGPTPEVQKAAQLAARVLHDPDLAKALLLRMALVRESPRPASQRVDPPPGTILAEHFVWAKFPSLENVLKLHMLDYYQLSMSSCQSNAQQEYNNRLVTIIRGHVYRKGWTFCDRYRNSTEVKPLRDRIRCYYKTHIQNAKKRLRTMLRNPTKKASAKHLVAHYDLIQETVETSGKVQAVAETYGSAASHSPPRGKKSPKRRIEASSRRNKEASEDSLSDEEERATLLV</sequence>
<name>B7GC48_PHATC</name>
<feature type="region of interest" description="Disordered" evidence="1">
    <location>
        <begin position="140"/>
        <end position="202"/>
    </location>
</feature>
<evidence type="ECO:0000313" key="3">
    <source>
        <dbReference type="Proteomes" id="UP000000759"/>
    </source>
</evidence>
<proteinExistence type="predicted"/>
<dbReference type="PaxDb" id="2850-Phatr49869"/>
<gene>
    <name evidence="2" type="ORF">PHATRDRAFT_49869</name>
</gene>
<feature type="compositionally biased region" description="Polar residues" evidence="1">
    <location>
        <begin position="366"/>
        <end position="378"/>
    </location>
</feature>
<dbReference type="AlphaFoldDB" id="B7GC48"/>
<feature type="compositionally biased region" description="Low complexity" evidence="1">
    <location>
        <begin position="442"/>
        <end position="457"/>
    </location>
</feature>
<feature type="compositionally biased region" description="Basic and acidic residues" evidence="1">
    <location>
        <begin position="249"/>
        <end position="263"/>
    </location>
</feature>
<evidence type="ECO:0000256" key="1">
    <source>
        <dbReference type="SAM" id="MobiDB-lite"/>
    </source>
</evidence>
<feature type="compositionally biased region" description="Polar residues" evidence="1">
    <location>
        <begin position="74"/>
        <end position="84"/>
    </location>
</feature>
<feature type="compositionally biased region" description="Polar residues" evidence="1">
    <location>
        <begin position="425"/>
        <end position="441"/>
    </location>
</feature>
<feature type="compositionally biased region" description="Polar residues" evidence="1">
    <location>
        <begin position="398"/>
        <end position="417"/>
    </location>
</feature>
<dbReference type="KEGG" id="pti:PHATRDRAFT_49869"/>